<feature type="transmembrane region" description="Helical" evidence="2">
    <location>
        <begin position="268"/>
        <end position="291"/>
    </location>
</feature>
<keyword evidence="4" id="KW-1185">Reference proteome</keyword>
<evidence type="ECO:0000256" key="1">
    <source>
        <dbReference type="SAM" id="MobiDB-lite"/>
    </source>
</evidence>
<evidence type="ECO:0000256" key="2">
    <source>
        <dbReference type="SAM" id="Phobius"/>
    </source>
</evidence>
<feature type="region of interest" description="Disordered" evidence="1">
    <location>
        <begin position="172"/>
        <end position="257"/>
    </location>
</feature>
<feature type="region of interest" description="Disordered" evidence="1">
    <location>
        <begin position="315"/>
        <end position="347"/>
    </location>
</feature>
<gene>
    <name evidence="3" type="ORF">CC78DRAFT_571074</name>
</gene>
<dbReference type="Proteomes" id="UP000800093">
    <property type="component" value="Unassembled WGS sequence"/>
</dbReference>
<sequence>MPTYSWRCFSSTRASCAGGCESGVNYTSHHLRCGQLKSLNSHKSESQRKAARRVKSTSWPGRATPCNKGAELVQYSKVFTPHPLSKYFNNGSSTQSCIPSIDSNPTAPSKQPGYEAYVTKPPPCLIFPSMRSSTLALYITFIIISICSTASATPFPAYTINHVQLHNRQAIPDRTGETGNEPAPVKSQPPPRPVTPSTTPSATATGSIIISSSPSAVPPAPAPVPQPTNLNTGSTSDANPGNEIGLNPNPAPTPIRTEPSTFPLSAGAIAGIAGGAVIIVSLFVALGIWLYRRRRIDVSEIPIRRSKLGSRLGFRIFGDGPDSRAPSRRSNRESQGSHGSGKDADEKQFEAGWLDKGSISKPRTAWLENGLLSVPKPGFLRERKDVDDVAPWVDKGMISDPRPARPRSAEPLGRLSGMGLGMGYLK</sequence>
<name>A0A9P4K3B9_9PLEO</name>
<evidence type="ECO:0000313" key="3">
    <source>
        <dbReference type="EMBL" id="KAF2260675.1"/>
    </source>
</evidence>
<dbReference type="EMBL" id="ML986675">
    <property type="protein sequence ID" value="KAF2260675.1"/>
    <property type="molecule type" value="Genomic_DNA"/>
</dbReference>
<feature type="transmembrane region" description="Helical" evidence="2">
    <location>
        <begin position="135"/>
        <end position="155"/>
    </location>
</feature>
<proteinExistence type="predicted"/>
<feature type="compositionally biased region" description="Low complexity" evidence="1">
    <location>
        <begin position="195"/>
        <end position="215"/>
    </location>
</feature>
<comment type="caution">
    <text evidence="3">The sequence shown here is derived from an EMBL/GenBank/DDBJ whole genome shotgun (WGS) entry which is preliminary data.</text>
</comment>
<accession>A0A9P4K3B9</accession>
<protein>
    <submittedName>
        <fullName evidence="3">Uncharacterized protein</fullName>
    </submittedName>
</protein>
<evidence type="ECO:0000313" key="4">
    <source>
        <dbReference type="Proteomes" id="UP000800093"/>
    </source>
</evidence>
<feature type="region of interest" description="Disordered" evidence="1">
    <location>
        <begin position="393"/>
        <end position="414"/>
    </location>
</feature>
<keyword evidence="2" id="KW-0812">Transmembrane</keyword>
<dbReference type="OrthoDB" id="3800286at2759"/>
<feature type="compositionally biased region" description="Pro residues" evidence="1">
    <location>
        <begin position="216"/>
        <end position="226"/>
    </location>
</feature>
<feature type="compositionally biased region" description="Polar residues" evidence="1">
    <location>
        <begin position="229"/>
        <end position="239"/>
    </location>
</feature>
<reference evidence="4" key="1">
    <citation type="journal article" date="2020" name="Stud. Mycol.">
        <title>101 Dothideomycetes genomes: A test case for predicting lifestyles and emergence of pathogens.</title>
        <authorList>
            <person name="Haridas S."/>
            <person name="Albert R."/>
            <person name="Binder M."/>
            <person name="Bloem J."/>
            <person name="LaButti K."/>
            <person name="Salamov A."/>
            <person name="Andreopoulos B."/>
            <person name="Baker S."/>
            <person name="Barry K."/>
            <person name="Bills G."/>
            <person name="Bluhm B."/>
            <person name="Cannon C."/>
            <person name="Castanera R."/>
            <person name="Culley D."/>
            <person name="Daum C."/>
            <person name="Ezra D."/>
            <person name="Gonzalez J."/>
            <person name="Henrissat B."/>
            <person name="Kuo A."/>
            <person name="Liang C."/>
            <person name="Lipzen A."/>
            <person name="Lutzoni F."/>
            <person name="Magnuson J."/>
            <person name="Mondo S."/>
            <person name="Nolan M."/>
            <person name="Ohm R."/>
            <person name="Pangilinan J."/>
            <person name="Park H.-J."/>
            <person name="Ramirez L."/>
            <person name="Alfaro M."/>
            <person name="Sun H."/>
            <person name="Tritt A."/>
            <person name="Yoshinaga Y."/>
            <person name="Zwiers L.-H."/>
            <person name="Turgeon B."/>
            <person name="Goodwin S."/>
            <person name="Spatafora J."/>
            <person name="Crous P."/>
            <person name="Grigoriev I."/>
        </authorList>
    </citation>
    <scope>NUCLEOTIDE SEQUENCE [LARGE SCALE GENOMIC DNA]</scope>
    <source>
        <strain evidence="4">CBS 304.66</strain>
    </source>
</reference>
<keyword evidence="2" id="KW-0472">Membrane</keyword>
<organism evidence="3 4">
    <name type="scientific">Lojkania enalia</name>
    <dbReference type="NCBI Taxonomy" id="147567"/>
    <lineage>
        <taxon>Eukaryota</taxon>
        <taxon>Fungi</taxon>
        <taxon>Dikarya</taxon>
        <taxon>Ascomycota</taxon>
        <taxon>Pezizomycotina</taxon>
        <taxon>Dothideomycetes</taxon>
        <taxon>Pleosporomycetidae</taxon>
        <taxon>Pleosporales</taxon>
        <taxon>Pleosporales incertae sedis</taxon>
        <taxon>Lojkania</taxon>
    </lineage>
</organism>
<dbReference type="AlphaFoldDB" id="A0A9P4K3B9"/>
<keyword evidence="2" id="KW-1133">Transmembrane helix</keyword>